<evidence type="ECO:0000313" key="11">
    <source>
        <dbReference type="EMBL" id="GLC90503.1"/>
    </source>
</evidence>
<dbReference type="EMBL" id="BRZA01000011">
    <property type="protein sequence ID" value="GLC90503.1"/>
    <property type="molecule type" value="Genomic_DNA"/>
</dbReference>
<comment type="subcellular location">
    <subcellularLocation>
        <location evidence="1">Cell membrane</location>
        <topology evidence="1">Multi-pass membrane protein</topology>
    </subcellularLocation>
    <subcellularLocation>
        <location evidence="8">Membrane</location>
        <topology evidence="8">Multi-pass membrane protein</topology>
    </subcellularLocation>
</comment>
<dbReference type="PRINTS" id="PR01437">
    <property type="entry name" value="NUOXDRDTASE4"/>
</dbReference>
<feature type="transmembrane region" description="Helical" evidence="9">
    <location>
        <begin position="276"/>
        <end position="295"/>
    </location>
</feature>
<protein>
    <submittedName>
        <fullName evidence="11">Na(+)/H(+) antiporter subunit D</fullName>
    </submittedName>
</protein>
<evidence type="ECO:0000256" key="1">
    <source>
        <dbReference type="ARBA" id="ARBA00004651"/>
    </source>
</evidence>
<keyword evidence="3" id="KW-0813">Transport</keyword>
<feature type="transmembrane region" description="Helical" evidence="9">
    <location>
        <begin position="109"/>
        <end position="126"/>
    </location>
</feature>
<dbReference type="PANTHER" id="PTHR42703">
    <property type="entry name" value="NADH DEHYDROGENASE"/>
    <property type="match status" value="1"/>
</dbReference>
<feature type="domain" description="NADH:quinone oxidoreductase/Mrp antiporter transmembrane" evidence="10">
    <location>
        <begin position="130"/>
        <end position="418"/>
    </location>
</feature>
<feature type="transmembrane region" description="Helical" evidence="9">
    <location>
        <begin position="370"/>
        <end position="392"/>
    </location>
</feature>
<comment type="similarity">
    <text evidence="2">Belongs to the CPA3 antiporters (TC 2.A.63) subunit D family.</text>
</comment>
<feature type="transmembrane region" description="Helical" evidence="9">
    <location>
        <begin position="206"/>
        <end position="231"/>
    </location>
</feature>
<evidence type="ECO:0000259" key="10">
    <source>
        <dbReference type="Pfam" id="PF00361"/>
    </source>
</evidence>
<evidence type="ECO:0000313" key="12">
    <source>
        <dbReference type="Proteomes" id="UP001065593"/>
    </source>
</evidence>
<gene>
    <name evidence="11" type="primary">mrpD</name>
    <name evidence="11" type="ORF">LYSBPC_36300</name>
</gene>
<dbReference type="NCBIfam" id="NF005818">
    <property type="entry name" value="PRK07691.1"/>
    <property type="match status" value="1"/>
</dbReference>
<evidence type="ECO:0000256" key="9">
    <source>
        <dbReference type="SAM" id="Phobius"/>
    </source>
</evidence>
<organism evidence="11 12">
    <name type="scientific">Lysinibacillus piscis</name>
    <dbReference type="NCBI Taxonomy" id="2518931"/>
    <lineage>
        <taxon>Bacteria</taxon>
        <taxon>Bacillati</taxon>
        <taxon>Bacillota</taxon>
        <taxon>Bacilli</taxon>
        <taxon>Bacillales</taxon>
        <taxon>Bacillaceae</taxon>
        <taxon>Lysinibacillus</taxon>
    </lineage>
</organism>
<name>A0ABQ5NQD4_9BACI</name>
<dbReference type="Pfam" id="PF00361">
    <property type="entry name" value="Proton_antipo_M"/>
    <property type="match status" value="1"/>
</dbReference>
<accession>A0ABQ5NQD4</accession>
<evidence type="ECO:0000256" key="3">
    <source>
        <dbReference type="ARBA" id="ARBA00022449"/>
    </source>
</evidence>
<dbReference type="InterPro" id="IPR050586">
    <property type="entry name" value="CPA3_Na-H_Antiporter_D"/>
</dbReference>
<evidence type="ECO:0000256" key="7">
    <source>
        <dbReference type="ARBA" id="ARBA00023136"/>
    </source>
</evidence>
<keyword evidence="7 9" id="KW-0472">Membrane</keyword>
<feature type="transmembrane region" description="Helical" evidence="9">
    <location>
        <begin position="6"/>
        <end position="24"/>
    </location>
</feature>
<feature type="transmembrane region" description="Helical" evidence="9">
    <location>
        <begin position="164"/>
        <end position="186"/>
    </location>
</feature>
<keyword evidence="4" id="KW-1003">Cell membrane</keyword>
<proteinExistence type="inferred from homology"/>
<dbReference type="InterPro" id="IPR001750">
    <property type="entry name" value="ND/Mrp_TM"/>
</dbReference>
<evidence type="ECO:0000256" key="5">
    <source>
        <dbReference type="ARBA" id="ARBA00022692"/>
    </source>
</evidence>
<sequence length="499" mass="55085">MSLNNFLLLPIIIPFFFGMLLIFGQRKLVYQRSFALIGIGLALLSAISLLFKVKTDGIQLVTFGNWPVPFGITMVADMVSTLLVTTTLLIAFFVIWYGFGSINKERERFFYYPGVMFIVTGVNGAFTTGDIFNLFVFFEVLLMSSYLLIVLGGEKEQLKGSIKYILINVISSALFVITVAFLYSVVGTLNMADIASKIAAIHQPGIITVIAVLFLMVFGLKAAIFPLYFWLPTSYHAAPIPVLTLFGALLTKVGIYSIMRTYTLFFVHDLGFTHQLLMVLAIFTIIAGCIGALAYFDVKQIIIYNIVIAVGVILFGVAQMNETALKGAMFYLVHDMLIKAALFMLIGMIITITGTSDLRKMGGLLKKYPVLGWSYLIAAFGLAGIPPLSGFIGKLLIAKGGFEAGNMWSSVFILASSLLVLLSVIRIFVYAFWGQEQPTHTQQTMDKKTYRTLFIPTIFVVFISIVYGVGAEWITPFMDDAAKLLSDPSIYIDAVLKGE</sequence>
<evidence type="ECO:0000256" key="8">
    <source>
        <dbReference type="RuleBase" id="RU000320"/>
    </source>
</evidence>
<dbReference type="PANTHER" id="PTHR42703:SF1">
    <property type="entry name" value="NA(+)_H(+) ANTIPORTER SUBUNIT D1"/>
    <property type="match status" value="1"/>
</dbReference>
<reference evidence="11" key="1">
    <citation type="submission" date="2022-08" db="EMBL/GenBank/DDBJ databases">
        <title>Draft genome sequence of Lysinibacillus sp. strain KH24.</title>
        <authorList>
            <person name="Kanbe H."/>
            <person name="Itoh H."/>
        </authorList>
    </citation>
    <scope>NUCLEOTIDE SEQUENCE</scope>
    <source>
        <strain evidence="11">KH24</strain>
    </source>
</reference>
<comment type="caution">
    <text evidence="11">The sequence shown here is derived from an EMBL/GenBank/DDBJ whole genome shotgun (WGS) entry which is preliminary data.</text>
</comment>
<evidence type="ECO:0000256" key="6">
    <source>
        <dbReference type="ARBA" id="ARBA00022989"/>
    </source>
</evidence>
<dbReference type="InterPro" id="IPR003918">
    <property type="entry name" value="NADH_UbQ_OxRdtase"/>
</dbReference>
<feature type="transmembrane region" description="Helical" evidence="9">
    <location>
        <begin position="71"/>
        <end position="97"/>
    </location>
</feature>
<evidence type="ECO:0000256" key="4">
    <source>
        <dbReference type="ARBA" id="ARBA00022475"/>
    </source>
</evidence>
<keyword evidence="3" id="KW-0050">Antiport</keyword>
<keyword evidence="6 9" id="KW-1133">Transmembrane helix</keyword>
<feature type="transmembrane region" description="Helical" evidence="9">
    <location>
        <begin position="238"/>
        <end position="256"/>
    </location>
</feature>
<feature type="transmembrane region" description="Helical" evidence="9">
    <location>
        <begin position="33"/>
        <end position="51"/>
    </location>
</feature>
<dbReference type="Proteomes" id="UP001065593">
    <property type="component" value="Unassembled WGS sequence"/>
</dbReference>
<feature type="transmembrane region" description="Helical" evidence="9">
    <location>
        <begin position="132"/>
        <end position="152"/>
    </location>
</feature>
<feature type="transmembrane region" description="Helical" evidence="9">
    <location>
        <begin position="302"/>
        <end position="320"/>
    </location>
</feature>
<keyword evidence="5 8" id="KW-0812">Transmembrane</keyword>
<feature type="transmembrane region" description="Helical" evidence="9">
    <location>
        <begin position="412"/>
        <end position="433"/>
    </location>
</feature>
<feature type="transmembrane region" description="Helical" evidence="9">
    <location>
        <begin position="453"/>
        <end position="474"/>
    </location>
</feature>
<evidence type="ECO:0000256" key="2">
    <source>
        <dbReference type="ARBA" id="ARBA00005346"/>
    </source>
</evidence>
<keyword evidence="12" id="KW-1185">Reference proteome</keyword>